<keyword evidence="1" id="KW-1133">Transmembrane helix</keyword>
<gene>
    <name evidence="2" type="ORF">APLA_LOCUS3958</name>
</gene>
<name>A0A8S0Z9Y5_ARCPL</name>
<protein>
    <submittedName>
        <fullName evidence="2">Uncharacterized protein</fullName>
    </submittedName>
</protein>
<dbReference type="OrthoDB" id="515692at2759"/>
<dbReference type="EMBL" id="CADEBD010000286">
    <property type="protein sequence ID" value="CAB3229311.1"/>
    <property type="molecule type" value="Genomic_DNA"/>
</dbReference>
<comment type="caution">
    <text evidence="2">The sequence shown here is derived from an EMBL/GenBank/DDBJ whole genome shotgun (WGS) entry which is preliminary data.</text>
</comment>
<reference evidence="2 3" key="1">
    <citation type="submission" date="2020-04" db="EMBL/GenBank/DDBJ databases">
        <authorList>
            <person name="Wallbank WR R."/>
            <person name="Pardo Diaz C."/>
            <person name="Kozak K."/>
            <person name="Martin S."/>
            <person name="Jiggins C."/>
            <person name="Moest M."/>
            <person name="Warren A I."/>
            <person name="Byers J.R.P. K."/>
            <person name="Montejo-Kovacevich G."/>
            <person name="Yen C E."/>
        </authorList>
    </citation>
    <scope>NUCLEOTIDE SEQUENCE [LARGE SCALE GENOMIC DNA]</scope>
</reference>
<organism evidence="2 3">
    <name type="scientific">Arctia plantaginis</name>
    <name type="common">Wood tiger moth</name>
    <name type="synonym">Phalaena plantaginis</name>
    <dbReference type="NCBI Taxonomy" id="874455"/>
    <lineage>
        <taxon>Eukaryota</taxon>
        <taxon>Metazoa</taxon>
        <taxon>Ecdysozoa</taxon>
        <taxon>Arthropoda</taxon>
        <taxon>Hexapoda</taxon>
        <taxon>Insecta</taxon>
        <taxon>Pterygota</taxon>
        <taxon>Neoptera</taxon>
        <taxon>Endopterygota</taxon>
        <taxon>Lepidoptera</taxon>
        <taxon>Glossata</taxon>
        <taxon>Ditrysia</taxon>
        <taxon>Noctuoidea</taxon>
        <taxon>Erebidae</taxon>
        <taxon>Arctiinae</taxon>
        <taxon>Arctia</taxon>
    </lineage>
</organism>
<proteinExistence type="predicted"/>
<dbReference type="AlphaFoldDB" id="A0A8S0Z9Y5"/>
<keyword evidence="1" id="KW-0472">Membrane</keyword>
<sequence length="70" mass="8177">MCQYTSILFSLRFVAVVSARIDALACVHFLCILFVFKIAQHPQYLDINSTITDHKNHRFNKTKEHRLKSP</sequence>
<keyword evidence="1" id="KW-0812">Transmembrane</keyword>
<accession>A0A8S0Z9Y5</accession>
<evidence type="ECO:0000313" key="2">
    <source>
        <dbReference type="EMBL" id="CAB3229311.1"/>
    </source>
</evidence>
<evidence type="ECO:0000313" key="3">
    <source>
        <dbReference type="Proteomes" id="UP000494256"/>
    </source>
</evidence>
<evidence type="ECO:0000256" key="1">
    <source>
        <dbReference type="SAM" id="Phobius"/>
    </source>
</evidence>
<dbReference type="Proteomes" id="UP000494256">
    <property type="component" value="Unassembled WGS sequence"/>
</dbReference>
<feature type="transmembrane region" description="Helical" evidence="1">
    <location>
        <begin position="13"/>
        <end position="36"/>
    </location>
</feature>